<name>A0ABS3YJ02_9BACT</name>
<dbReference type="EMBL" id="JAGHKP010000004">
    <property type="protein sequence ID" value="MBO9154664.1"/>
    <property type="molecule type" value="Genomic_DNA"/>
</dbReference>
<reference evidence="2" key="1">
    <citation type="submission" date="2021-03" db="EMBL/GenBank/DDBJ databases">
        <title>Assistant Professor.</title>
        <authorList>
            <person name="Huq M.A."/>
        </authorList>
    </citation>
    <scope>NUCLEOTIDE SEQUENCE [LARGE SCALE GENOMIC DNA]</scope>
    <source>
        <strain evidence="2">MAH-28</strain>
    </source>
</reference>
<accession>A0ABS3YJ02</accession>
<organism evidence="1 2">
    <name type="scientific">Chitinophaga chungangae</name>
    <dbReference type="NCBI Taxonomy" id="2821488"/>
    <lineage>
        <taxon>Bacteria</taxon>
        <taxon>Pseudomonadati</taxon>
        <taxon>Bacteroidota</taxon>
        <taxon>Chitinophagia</taxon>
        <taxon>Chitinophagales</taxon>
        <taxon>Chitinophagaceae</taxon>
        <taxon>Chitinophaga</taxon>
    </lineage>
</organism>
<evidence type="ECO:0000313" key="1">
    <source>
        <dbReference type="EMBL" id="MBO9154664.1"/>
    </source>
</evidence>
<dbReference type="InterPro" id="IPR053842">
    <property type="entry name" value="NikA-like"/>
</dbReference>
<dbReference type="Pfam" id="PF21983">
    <property type="entry name" value="NikA-like"/>
    <property type="match status" value="1"/>
</dbReference>
<comment type="caution">
    <text evidence="1">The sequence shown here is derived from an EMBL/GenBank/DDBJ whole genome shotgun (WGS) entry which is preliminary data.</text>
</comment>
<proteinExistence type="predicted"/>
<gene>
    <name evidence="1" type="primary">mobC</name>
    <name evidence="1" type="ORF">J7I43_20730</name>
</gene>
<sequence>MGDSEKGGRPRLPVKKEKRVSIRLTDAEFYILMRRSREAGMNLAQFIRDAAIKAKIIARPQLKDHTFFREVIGISTNLNQVAKAVNRQGILPLYTKLSEIITFFDGQIKRLRDDQ</sequence>
<dbReference type="RefSeq" id="WP_209147779.1">
    <property type="nucleotide sequence ID" value="NZ_JAGHKP010000004.1"/>
</dbReference>
<protein>
    <submittedName>
        <fullName evidence="1">Plasmid mobilization relaxosome protein MobC</fullName>
    </submittedName>
</protein>
<keyword evidence="2" id="KW-1185">Reference proteome</keyword>
<dbReference type="Proteomes" id="UP000679126">
    <property type="component" value="Unassembled WGS sequence"/>
</dbReference>
<evidence type="ECO:0000313" key="2">
    <source>
        <dbReference type="Proteomes" id="UP000679126"/>
    </source>
</evidence>